<dbReference type="PANTHER" id="PTHR46462">
    <property type="entry name" value="UPSET, ISOFORM A"/>
    <property type="match status" value="1"/>
</dbReference>
<feature type="compositionally biased region" description="Basic and acidic residues" evidence="2">
    <location>
        <begin position="509"/>
        <end position="519"/>
    </location>
</feature>
<evidence type="ECO:0000313" key="5">
    <source>
        <dbReference type="Proteomes" id="UP001148786"/>
    </source>
</evidence>
<dbReference type="InterPro" id="IPR001214">
    <property type="entry name" value="SET_dom"/>
</dbReference>
<dbReference type="Gene3D" id="2.170.270.10">
    <property type="entry name" value="SET domain"/>
    <property type="match status" value="1"/>
</dbReference>
<evidence type="ECO:0000259" key="3">
    <source>
        <dbReference type="SMART" id="SM00317"/>
    </source>
</evidence>
<dbReference type="GO" id="GO:0006325">
    <property type="term" value="P:chromatin organization"/>
    <property type="evidence" value="ECO:0007669"/>
    <property type="project" value="UniProtKB-KW"/>
</dbReference>
<dbReference type="PANTHER" id="PTHR46462:SF3">
    <property type="entry name" value="UPSET, ISOFORM A"/>
    <property type="match status" value="1"/>
</dbReference>
<keyword evidence="5" id="KW-1185">Reference proteome</keyword>
<feature type="compositionally biased region" description="Basic and acidic residues" evidence="2">
    <location>
        <begin position="56"/>
        <end position="73"/>
    </location>
</feature>
<feature type="region of interest" description="Disordered" evidence="2">
    <location>
        <begin position="148"/>
        <end position="192"/>
    </location>
</feature>
<feature type="compositionally biased region" description="Basic and acidic residues" evidence="2">
    <location>
        <begin position="955"/>
        <end position="964"/>
    </location>
</feature>
<feature type="compositionally biased region" description="Low complexity" evidence="2">
    <location>
        <begin position="822"/>
        <end position="847"/>
    </location>
</feature>
<feature type="region of interest" description="Disordered" evidence="2">
    <location>
        <begin position="56"/>
        <end position="77"/>
    </location>
</feature>
<dbReference type="Gene3D" id="3.30.40.10">
    <property type="entry name" value="Zinc/RING finger domain, C3HC4 (zinc finger)"/>
    <property type="match status" value="1"/>
</dbReference>
<dbReference type="GO" id="GO:0006355">
    <property type="term" value="P:regulation of DNA-templated transcription"/>
    <property type="evidence" value="ECO:0007669"/>
    <property type="project" value="TreeGrafter"/>
</dbReference>
<dbReference type="SUPFAM" id="SSF82199">
    <property type="entry name" value="SET domain"/>
    <property type="match status" value="1"/>
</dbReference>
<accession>A0A9W8K3M4</accession>
<reference evidence="4" key="1">
    <citation type="submission" date="2022-07" db="EMBL/GenBank/DDBJ databases">
        <title>Genome Sequence of Agrocybe chaxingu.</title>
        <authorList>
            <person name="Buettner E."/>
        </authorList>
    </citation>
    <scope>NUCLEOTIDE SEQUENCE</scope>
    <source>
        <strain evidence="4">MP-N11</strain>
    </source>
</reference>
<feature type="compositionally biased region" description="Basic and acidic residues" evidence="2">
    <location>
        <begin position="1013"/>
        <end position="1039"/>
    </location>
</feature>
<dbReference type="InterPro" id="IPR011011">
    <property type="entry name" value="Znf_FYVE_PHD"/>
</dbReference>
<dbReference type="GO" id="GO:0034967">
    <property type="term" value="C:Set3 complex"/>
    <property type="evidence" value="ECO:0007669"/>
    <property type="project" value="TreeGrafter"/>
</dbReference>
<feature type="compositionally biased region" description="Low complexity" evidence="2">
    <location>
        <begin position="916"/>
        <end position="939"/>
    </location>
</feature>
<dbReference type="Proteomes" id="UP001148786">
    <property type="component" value="Unassembled WGS sequence"/>
</dbReference>
<feature type="compositionally biased region" description="Low complexity" evidence="2">
    <location>
        <begin position="599"/>
        <end position="609"/>
    </location>
</feature>
<dbReference type="EMBL" id="JANKHO010000888">
    <property type="protein sequence ID" value="KAJ3505400.1"/>
    <property type="molecule type" value="Genomic_DNA"/>
</dbReference>
<dbReference type="AlphaFoldDB" id="A0A9W8K3M4"/>
<protein>
    <recommendedName>
        <fullName evidence="3">SET domain-containing protein</fullName>
    </recommendedName>
</protein>
<feature type="region of interest" description="Disordered" evidence="2">
    <location>
        <begin position="869"/>
        <end position="1199"/>
    </location>
</feature>
<feature type="compositionally biased region" description="Gly residues" evidence="2">
    <location>
        <begin position="746"/>
        <end position="760"/>
    </location>
</feature>
<feature type="compositionally biased region" description="Basic and acidic residues" evidence="2">
    <location>
        <begin position="890"/>
        <end position="902"/>
    </location>
</feature>
<evidence type="ECO:0000256" key="1">
    <source>
        <dbReference type="ARBA" id="ARBA00022853"/>
    </source>
</evidence>
<organism evidence="4 5">
    <name type="scientific">Agrocybe chaxingu</name>
    <dbReference type="NCBI Taxonomy" id="84603"/>
    <lineage>
        <taxon>Eukaryota</taxon>
        <taxon>Fungi</taxon>
        <taxon>Dikarya</taxon>
        <taxon>Basidiomycota</taxon>
        <taxon>Agaricomycotina</taxon>
        <taxon>Agaricomycetes</taxon>
        <taxon>Agaricomycetidae</taxon>
        <taxon>Agaricales</taxon>
        <taxon>Agaricineae</taxon>
        <taxon>Strophariaceae</taxon>
        <taxon>Agrocybe</taxon>
    </lineage>
</organism>
<feature type="compositionally biased region" description="Basic and acidic residues" evidence="2">
    <location>
        <begin position="657"/>
        <end position="676"/>
    </location>
</feature>
<dbReference type="InterPro" id="IPR013083">
    <property type="entry name" value="Znf_RING/FYVE/PHD"/>
</dbReference>
<feature type="compositionally biased region" description="Basic residues" evidence="2">
    <location>
        <begin position="1190"/>
        <end position="1199"/>
    </location>
</feature>
<feature type="compositionally biased region" description="Polar residues" evidence="2">
    <location>
        <begin position="640"/>
        <end position="654"/>
    </location>
</feature>
<dbReference type="GO" id="GO:0070210">
    <property type="term" value="C:Rpd3L-Expanded complex"/>
    <property type="evidence" value="ECO:0007669"/>
    <property type="project" value="TreeGrafter"/>
</dbReference>
<dbReference type="SUPFAM" id="SSF57903">
    <property type="entry name" value="FYVE/PHD zinc finger"/>
    <property type="match status" value="1"/>
</dbReference>
<dbReference type="Pfam" id="PF20826">
    <property type="entry name" value="PHD_5"/>
    <property type="match status" value="1"/>
</dbReference>
<proteinExistence type="predicted"/>
<feature type="domain" description="SET" evidence="3">
    <location>
        <begin position="265"/>
        <end position="413"/>
    </location>
</feature>
<comment type="caution">
    <text evidence="4">The sequence shown here is derived from an EMBL/GenBank/DDBJ whole genome shotgun (WGS) entry which is preliminary data.</text>
</comment>
<dbReference type="SMART" id="SM00317">
    <property type="entry name" value="SET"/>
    <property type="match status" value="1"/>
</dbReference>
<feature type="compositionally biased region" description="Polar residues" evidence="2">
    <location>
        <begin position="984"/>
        <end position="998"/>
    </location>
</feature>
<gene>
    <name evidence="4" type="ORF">NLJ89_g7437</name>
</gene>
<keyword evidence="1" id="KW-0156">Chromatin regulator</keyword>
<feature type="compositionally biased region" description="Polar residues" evidence="2">
    <location>
        <begin position="1046"/>
        <end position="1055"/>
    </location>
</feature>
<evidence type="ECO:0000256" key="2">
    <source>
        <dbReference type="SAM" id="MobiDB-lite"/>
    </source>
</evidence>
<feature type="region of interest" description="Disordered" evidence="2">
    <location>
        <begin position="358"/>
        <end position="381"/>
    </location>
</feature>
<feature type="region of interest" description="Disordered" evidence="2">
    <location>
        <begin position="503"/>
        <end position="855"/>
    </location>
</feature>
<feature type="compositionally biased region" description="Low complexity" evidence="2">
    <location>
        <begin position="1060"/>
        <end position="1069"/>
    </location>
</feature>
<feature type="compositionally biased region" description="Polar residues" evidence="2">
    <location>
        <begin position="1134"/>
        <end position="1143"/>
    </location>
</feature>
<name>A0A9W8K3M4_9AGAR</name>
<dbReference type="OrthoDB" id="79252at2759"/>
<sequence>MNIDEEAVLGLLSIGHRSQATPSAATSSATLNSILTTTASPLIPAKRKHDDHPCLPFDHEDRLKSPPETHTDSNDTSSEALDCICGFTVDDGFSIACDICSRWCHSACFDIVRGFVPEKFLCWKCKPRSAAEKERAVRFQRENLGLDDPKRLGGKHRRTSVAAIDGGKRKRRPSVVQPTTPLVAAPPPPPVEEEHVEVEEPWTHAYVHISEDIITNDETRAKLRRQAHHWRGVTAVADSSSPPPTTIKELPPLSIQNPFLALNSNPYVLPPTYGLHTTAPIPSKSLITPYKSSIAPSAQYLSDPLNAYAHLGMPKPFVHLIGPPLDVALDSRLVGNHGRFVRNGCRPNAVLRPVLCERDKHKPGPASNTPRPFDSPGEREEDETTLGFGVFALRDLKADEEIVLGWEWDDGNAVHSLPALLEAPHAFPPRSPPTTINLSVHDCDDHKTEYSPNEITHLRNQMSNILHALSSTFTTCACGARARDCALTQMAAFVDGQSRLLTPRNHHGMTSDDEREKGVDLGPLVGRKRGFKTRERIPFSGGMGGMEMVLPEQDGKDRGRKKVTVNGYQVNASAGPSGLKSALSMYQHQSKDLPPPLPSFALSPSSPSPSRRKGKARAVDADGDVEMTDGQSKGKRSYSVDGQAQRSDSSNSLSRFLHPEDHPTKTLTHHSSELRPPDPGLQTSIDSKDGRSTSLAPDFDVEPPPATEDRMPPKMRKKWMHREVEAMKGMGSPGSADSPGENGHTNGPGHGFGGSSGKVGLGIRFGSEGVGHDEHKLMPPPPMPASLDPTTISSTDAAGVPSPQPRYHNLPHLNANSSHRLPTSASSPSIPTSTPAAPLPASTSSPAQFSPSPLTSFANLSLLSPALLNQVHQQHQGGGSPSFPFPPLSRKSEEGEKEEIFKPKIWGPLKAGLPTSSSAPSLRASSPLSSALKASSSAKDVPRHPSPLMLAQTPRHKEEEDVKMVDGTSPRSPASSKVLPRGKSPSQDPDSVASTPPSRNDEPLPSVGDAVAEESKAVESKEAADSRMAGVDDHKEKAAEGPPSMPTSTLPQTSGRRSRSSTPSHTSTPPRHRSKTPPSSLSPAPVDQDDSSADLDWANDTIKQSPKTSPDSPPLVPSSPSRSSGVDEEENASAPPTTGSTEATMEVQREEDHEMAPPPVEASKQDVQDDTITIVVEPAPAPPLPPLSLLRRRQHPYWL</sequence>
<dbReference type="InterPro" id="IPR046341">
    <property type="entry name" value="SET_dom_sf"/>
</dbReference>
<evidence type="ECO:0000313" key="4">
    <source>
        <dbReference type="EMBL" id="KAJ3505400.1"/>
    </source>
</evidence>